<dbReference type="STRING" id="41514.SARI_03599"/>
<dbReference type="Proteomes" id="UP000002084">
    <property type="component" value="Chromosome"/>
</dbReference>
<proteinExistence type="predicted"/>
<keyword evidence="2" id="KW-1185">Reference proteome</keyword>
<evidence type="ECO:0000313" key="1">
    <source>
        <dbReference type="EMBL" id="ABX23411.1"/>
    </source>
</evidence>
<evidence type="ECO:0000313" key="2">
    <source>
        <dbReference type="Proteomes" id="UP000002084"/>
    </source>
</evidence>
<protein>
    <submittedName>
        <fullName evidence="1">Uncharacterized protein</fullName>
    </submittedName>
</protein>
<name>A9MI65_SALAR</name>
<dbReference type="EMBL" id="CP000880">
    <property type="protein sequence ID" value="ABX23411.1"/>
    <property type="molecule type" value="Genomic_DNA"/>
</dbReference>
<dbReference type="AlphaFoldDB" id="A9MI65"/>
<gene>
    <name evidence="1" type="ordered locus">SARI_03599</name>
</gene>
<dbReference type="HOGENOM" id="CLU_3140409_0_0_6"/>
<organism evidence="1 2">
    <name type="scientific">Salmonella arizonae (strain ATCC BAA-731 / CDC346-86 / RSK2980)</name>
    <dbReference type="NCBI Taxonomy" id="41514"/>
    <lineage>
        <taxon>Bacteria</taxon>
        <taxon>Pseudomonadati</taxon>
        <taxon>Pseudomonadota</taxon>
        <taxon>Gammaproteobacteria</taxon>
        <taxon>Enterobacterales</taxon>
        <taxon>Enterobacteriaceae</taxon>
        <taxon>Salmonella</taxon>
    </lineage>
</organism>
<sequence length="49" mass="5799">MAKSHSEVLLRIIAHSLKKPSKAYLLVTDRKMSRWQQSKDERDGVHIFY</sequence>
<dbReference type="KEGG" id="ses:SARI_03599"/>
<accession>A9MI65</accession>
<reference evidence="1 2" key="1">
    <citation type="submission" date="2007-11" db="EMBL/GenBank/DDBJ databases">
        <authorList>
            <consortium name="The Salmonella enterica serovar Arizonae Genome Sequencing Project"/>
            <person name="McClelland M."/>
            <person name="Sanderson E.K."/>
            <person name="Porwollik S."/>
            <person name="Spieth J."/>
            <person name="Clifton W.S."/>
            <person name="Fulton R."/>
            <person name="Chunyan W."/>
            <person name="Wollam A."/>
            <person name="Shah N."/>
            <person name="Pepin K."/>
            <person name="Bhonagiri V."/>
            <person name="Nash W."/>
            <person name="Johnson M."/>
            <person name="Thiruvilangam P."/>
            <person name="Wilson R."/>
        </authorList>
    </citation>
    <scope>NUCLEOTIDE SEQUENCE [LARGE SCALE GENOMIC DNA]</scope>
    <source>
        <strain evidence="2">ATCC BAA-731 / CDC346-86 / RSK2980</strain>
    </source>
</reference>